<keyword evidence="5 8" id="KW-1133">Transmembrane helix</keyword>
<evidence type="ECO:0000313" key="10">
    <source>
        <dbReference type="Proteomes" id="UP000198953"/>
    </source>
</evidence>
<dbReference type="OrthoDB" id="21828at2"/>
<dbReference type="PANTHER" id="PTHR30561:SF0">
    <property type="entry name" value="GUANIDINIUM EXPORTER"/>
    <property type="match status" value="1"/>
</dbReference>
<gene>
    <name evidence="9" type="ORF">SAMN05660976_04556</name>
</gene>
<comment type="similarity">
    <text evidence="7">Belongs to the drug/metabolite transporter (DMT) superfamily. Small multidrug resistance (SMR) (TC 2.A.7.1) family.</text>
</comment>
<accession>A0A1H7WRR2</accession>
<comment type="subcellular location">
    <subcellularLocation>
        <location evidence="1 7">Cell membrane</location>
        <topology evidence="1 7">Multi-pass membrane protein</topology>
    </subcellularLocation>
</comment>
<feature type="transmembrane region" description="Helical" evidence="8">
    <location>
        <begin position="57"/>
        <end position="78"/>
    </location>
</feature>
<dbReference type="Gene3D" id="1.10.3730.20">
    <property type="match status" value="1"/>
</dbReference>
<dbReference type="Pfam" id="PF00893">
    <property type="entry name" value="Multi_Drug_Res"/>
    <property type="match status" value="1"/>
</dbReference>
<keyword evidence="3" id="KW-1003">Cell membrane</keyword>
<dbReference type="GO" id="GO:0005886">
    <property type="term" value="C:plasma membrane"/>
    <property type="evidence" value="ECO:0007669"/>
    <property type="project" value="UniProtKB-SubCell"/>
</dbReference>
<sequence length="106" mass="10999">MAWIYLGIATVFEIAFALGTNATHGFTRLWPSVFTLLAAAGGVFTLSLALKTLDVGVGYTIWTGIGSVGTVLLGALLYKERITPPKLASFAAIITGVVLLKLASGA</sequence>
<dbReference type="STRING" id="46177.SAMN05660976_04556"/>
<keyword evidence="4 7" id="KW-0812">Transmembrane</keyword>
<dbReference type="EMBL" id="FOBF01000011">
    <property type="protein sequence ID" value="SEM24173.1"/>
    <property type="molecule type" value="Genomic_DNA"/>
</dbReference>
<dbReference type="InterPro" id="IPR037185">
    <property type="entry name" value="EmrE-like"/>
</dbReference>
<evidence type="ECO:0000256" key="3">
    <source>
        <dbReference type="ARBA" id="ARBA00022475"/>
    </source>
</evidence>
<dbReference type="Proteomes" id="UP000198953">
    <property type="component" value="Unassembled WGS sequence"/>
</dbReference>
<evidence type="ECO:0000256" key="5">
    <source>
        <dbReference type="ARBA" id="ARBA00022989"/>
    </source>
</evidence>
<evidence type="ECO:0000256" key="1">
    <source>
        <dbReference type="ARBA" id="ARBA00004651"/>
    </source>
</evidence>
<dbReference type="InterPro" id="IPR045324">
    <property type="entry name" value="Small_multidrug_res"/>
</dbReference>
<name>A0A1H7WRR2_9ACTN</name>
<dbReference type="AlphaFoldDB" id="A0A1H7WRR2"/>
<evidence type="ECO:0000313" key="9">
    <source>
        <dbReference type="EMBL" id="SEM24173.1"/>
    </source>
</evidence>
<evidence type="ECO:0000256" key="2">
    <source>
        <dbReference type="ARBA" id="ARBA00022448"/>
    </source>
</evidence>
<keyword evidence="10" id="KW-1185">Reference proteome</keyword>
<dbReference type="SUPFAM" id="SSF103481">
    <property type="entry name" value="Multidrug resistance efflux transporter EmrE"/>
    <property type="match status" value="1"/>
</dbReference>
<protein>
    <submittedName>
        <fullName evidence="9">Quaternary ammonium compound-resistance protein SugE</fullName>
    </submittedName>
</protein>
<evidence type="ECO:0000256" key="8">
    <source>
        <dbReference type="SAM" id="Phobius"/>
    </source>
</evidence>
<keyword evidence="2" id="KW-0813">Transport</keyword>
<dbReference type="GO" id="GO:0022857">
    <property type="term" value="F:transmembrane transporter activity"/>
    <property type="evidence" value="ECO:0007669"/>
    <property type="project" value="InterPro"/>
</dbReference>
<evidence type="ECO:0000256" key="7">
    <source>
        <dbReference type="RuleBase" id="RU003942"/>
    </source>
</evidence>
<dbReference type="RefSeq" id="WP_055501244.1">
    <property type="nucleotide sequence ID" value="NZ_BBZG01000001.1"/>
</dbReference>
<evidence type="ECO:0000256" key="4">
    <source>
        <dbReference type="ARBA" id="ARBA00022692"/>
    </source>
</evidence>
<feature type="transmembrane region" description="Helical" evidence="8">
    <location>
        <begin position="29"/>
        <end position="50"/>
    </location>
</feature>
<organism evidence="9 10">
    <name type="scientific">Nonomuraea pusilla</name>
    <dbReference type="NCBI Taxonomy" id="46177"/>
    <lineage>
        <taxon>Bacteria</taxon>
        <taxon>Bacillati</taxon>
        <taxon>Actinomycetota</taxon>
        <taxon>Actinomycetes</taxon>
        <taxon>Streptosporangiales</taxon>
        <taxon>Streptosporangiaceae</taxon>
        <taxon>Nonomuraea</taxon>
    </lineage>
</organism>
<dbReference type="FunFam" id="1.10.3730.20:FF:000001">
    <property type="entry name" value="Quaternary ammonium compound resistance transporter SugE"/>
    <property type="match status" value="1"/>
</dbReference>
<feature type="transmembrane region" description="Helical" evidence="8">
    <location>
        <begin position="84"/>
        <end position="103"/>
    </location>
</feature>
<reference evidence="9 10" key="1">
    <citation type="submission" date="2016-10" db="EMBL/GenBank/DDBJ databases">
        <authorList>
            <person name="de Groot N.N."/>
        </authorList>
    </citation>
    <scope>NUCLEOTIDE SEQUENCE [LARGE SCALE GENOMIC DNA]</scope>
    <source>
        <strain evidence="9 10">DSM 43357</strain>
    </source>
</reference>
<evidence type="ECO:0000256" key="6">
    <source>
        <dbReference type="ARBA" id="ARBA00023136"/>
    </source>
</evidence>
<proteinExistence type="inferred from homology"/>
<dbReference type="PANTHER" id="PTHR30561">
    <property type="entry name" value="SMR FAMILY PROTON-DEPENDENT DRUG EFFLUX TRANSPORTER SUGE"/>
    <property type="match status" value="1"/>
</dbReference>
<dbReference type="InterPro" id="IPR000390">
    <property type="entry name" value="Small_drug/metabolite_transptr"/>
</dbReference>
<keyword evidence="6 8" id="KW-0472">Membrane</keyword>